<dbReference type="UniPathway" id="UPA00074">
    <property type="reaction ID" value="UER00133"/>
</dbReference>
<dbReference type="InterPro" id="IPR024051">
    <property type="entry name" value="AICAR_Tfase_dup_dom_sf"/>
</dbReference>
<dbReference type="PANTHER" id="PTHR11692">
    <property type="entry name" value="BIFUNCTIONAL PURINE BIOSYNTHESIS PROTEIN PURH"/>
    <property type="match status" value="1"/>
</dbReference>
<accession>A0A381VLM5</accession>
<organism evidence="11">
    <name type="scientific">marine metagenome</name>
    <dbReference type="NCBI Taxonomy" id="408172"/>
    <lineage>
        <taxon>unclassified sequences</taxon>
        <taxon>metagenomes</taxon>
        <taxon>ecological metagenomes</taxon>
    </lineage>
</organism>
<dbReference type="HAMAP" id="MF_00139">
    <property type="entry name" value="PurH"/>
    <property type="match status" value="1"/>
</dbReference>
<comment type="pathway">
    <text evidence="1">Purine metabolism; IMP biosynthesis via de novo pathway; IMP from 5-formamido-1-(5-phospho-D-ribosyl)imidazole-4-carboxamide: step 1/1.</text>
</comment>
<dbReference type="FunFam" id="3.40.140.20:FF:000001">
    <property type="entry name" value="Bifunctional purine biosynthesis protein PurH"/>
    <property type="match status" value="1"/>
</dbReference>
<comment type="catalytic activity">
    <reaction evidence="9">
        <text>IMP + H2O = 5-formamido-1-(5-phospho-D-ribosyl)imidazole-4-carboxamide</text>
        <dbReference type="Rhea" id="RHEA:18445"/>
        <dbReference type="ChEBI" id="CHEBI:15377"/>
        <dbReference type="ChEBI" id="CHEBI:58053"/>
        <dbReference type="ChEBI" id="CHEBI:58467"/>
        <dbReference type="EC" id="3.5.4.10"/>
    </reaction>
</comment>
<dbReference type="PIRSF" id="PIRSF000414">
    <property type="entry name" value="AICARFT_IMPCHas"/>
    <property type="match status" value="1"/>
</dbReference>
<comment type="catalytic activity">
    <reaction evidence="8">
        <text>(6R)-10-formyltetrahydrofolate + 5-amino-1-(5-phospho-beta-D-ribosyl)imidazole-4-carboxamide = 5-formamido-1-(5-phospho-D-ribosyl)imidazole-4-carboxamide + (6S)-5,6,7,8-tetrahydrofolate</text>
        <dbReference type="Rhea" id="RHEA:22192"/>
        <dbReference type="ChEBI" id="CHEBI:57453"/>
        <dbReference type="ChEBI" id="CHEBI:58467"/>
        <dbReference type="ChEBI" id="CHEBI:58475"/>
        <dbReference type="ChEBI" id="CHEBI:195366"/>
        <dbReference type="EC" id="2.1.2.3"/>
    </reaction>
</comment>
<dbReference type="CDD" id="cd01421">
    <property type="entry name" value="IMPCH"/>
    <property type="match status" value="1"/>
</dbReference>
<evidence type="ECO:0000256" key="3">
    <source>
        <dbReference type="ARBA" id="ARBA00007667"/>
    </source>
</evidence>
<evidence type="ECO:0000256" key="1">
    <source>
        <dbReference type="ARBA" id="ARBA00004844"/>
    </source>
</evidence>
<dbReference type="FunFam" id="3.40.140.20:FF:000002">
    <property type="entry name" value="Bifunctional purine biosynthesis protein PurH"/>
    <property type="match status" value="1"/>
</dbReference>
<evidence type="ECO:0000256" key="5">
    <source>
        <dbReference type="ARBA" id="ARBA00022755"/>
    </source>
</evidence>
<evidence type="ECO:0000256" key="2">
    <source>
        <dbReference type="ARBA" id="ARBA00004954"/>
    </source>
</evidence>
<dbReference type="PROSITE" id="PS51855">
    <property type="entry name" value="MGS"/>
    <property type="match status" value="1"/>
</dbReference>
<dbReference type="Gene3D" id="3.40.140.20">
    <property type="match status" value="2"/>
</dbReference>
<dbReference type="SUPFAM" id="SSF52335">
    <property type="entry name" value="Methylglyoxal synthase-like"/>
    <property type="match status" value="1"/>
</dbReference>
<dbReference type="EMBL" id="UINC01009180">
    <property type="protein sequence ID" value="SVA41192.1"/>
    <property type="molecule type" value="Genomic_DNA"/>
</dbReference>
<sequence>MLEKPRLNKNNIKINRALISVFDKTGLPELGRSLEKLGVEILSTGGSAQALRDVGVSVIDVSDYTKFPEIMDGRVKTINPLIEGGILGLRDKHGSEAENNSIKWIDLVVCNLYPFSDTIAREDCDLALALENVDIGGPTMIRSAAKNVGWVTVIVDPGDYNNIIEEINNNNKVSYDTRSKLSSKAFGHTAQYDTIIHNYLKDPPLSNDFSLTYKKHSEMRYGENPHQAAAAYQTPGDNSNNILNATIHQGKKLSYNNIMDADAALACLKEFSSTACVVVKHASPCGVSIGEDMLDVYIKAFNADSLSAFGGIIAMNKQCDESVSEEISKVFVEIVLAPSFTKEALDIFSKKKNLRVLEIGEITPRQKILEVRNVVGGIIVQETDTSVMTKNELKTVTKLEPSDTDIDTMLFGWKVLKHIKSNGILIVKENTTVGVGGGQTSRVDSVDIAMKKSEDDIQGSILCSDAFFPFRDSIDKIANSGIKVVLQPGGSVRDNEVIEACNEHGISMVFTGQRCFKH</sequence>
<dbReference type="InterPro" id="IPR002695">
    <property type="entry name" value="PurH-like"/>
</dbReference>
<reference evidence="11" key="1">
    <citation type="submission" date="2018-05" db="EMBL/GenBank/DDBJ databases">
        <authorList>
            <person name="Lanie J.A."/>
            <person name="Ng W.-L."/>
            <person name="Kazmierczak K.M."/>
            <person name="Andrzejewski T.M."/>
            <person name="Davidsen T.M."/>
            <person name="Wayne K.J."/>
            <person name="Tettelin H."/>
            <person name="Glass J.I."/>
            <person name="Rusch D."/>
            <person name="Podicherti R."/>
            <person name="Tsui H.-C.T."/>
            <person name="Winkler M.E."/>
        </authorList>
    </citation>
    <scope>NUCLEOTIDE SEQUENCE</scope>
</reference>
<evidence type="ECO:0000313" key="11">
    <source>
        <dbReference type="EMBL" id="SVA41192.1"/>
    </source>
</evidence>
<dbReference type="SMART" id="SM00851">
    <property type="entry name" value="MGS"/>
    <property type="match status" value="1"/>
</dbReference>
<dbReference type="GO" id="GO:0006189">
    <property type="term" value="P:'de novo' IMP biosynthetic process"/>
    <property type="evidence" value="ECO:0007669"/>
    <property type="project" value="UniProtKB-UniPathway"/>
</dbReference>
<dbReference type="InterPro" id="IPR016193">
    <property type="entry name" value="Cytidine_deaminase-like"/>
</dbReference>
<protein>
    <recommendedName>
        <fullName evidence="10">MGS-like domain-containing protein</fullName>
    </recommendedName>
</protein>
<feature type="domain" description="MGS-like" evidence="10">
    <location>
        <begin position="8"/>
        <end position="155"/>
    </location>
</feature>
<dbReference type="Gene3D" id="3.40.50.1380">
    <property type="entry name" value="Methylglyoxal synthase-like domain"/>
    <property type="match status" value="1"/>
</dbReference>
<evidence type="ECO:0000256" key="4">
    <source>
        <dbReference type="ARBA" id="ARBA00022679"/>
    </source>
</evidence>
<dbReference type="SUPFAM" id="SSF53927">
    <property type="entry name" value="Cytidine deaminase-like"/>
    <property type="match status" value="1"/>
</dbReference>
<comment type="pathway">
    <text evidence="2">Purine metabolism; IMP biosynthesis via de novo pathway; 5-formamido-1-(5-phospho-D-ribosyl)imidazole-4-carboxamide from 5-amino-1-(5-phospho-D-ribosyl)imidazole-4-carboxamide (10-formyl THF route): step 1/1.</text>
</comment>
<dbReference type="NCBIfam" id="NF002049">
    <property type="entry name" value="PRK00881.1"/>
    <property type="match status" value="1"/>
</dbReference>
<dbReference type="Pfam" id="PF01808">
    <property type="entry name" value="AICARFT_IMPCHas"/>
    <property type="match status" value="1"/>
</dbReference>
<evidence type="ECO:0000256" key="9">
    <source>
        <dbReference type="ARBA" id="ARBA00050687"/>
    </source>
</evidence>
<dbReference type="PANTHER" id="PTHR11692:SF0">
    <property type="entry name" value="BIFUNCTIONAL PURINE BIOSYNTHESIS PROTEIN ATIC"/>
    <property type="match status" value="1"/>
</dbReference>
<comment type="similarity">
    <text evidence="3">Belongs to the PurH family.</text>
</comment>
<dbReference type="Pfam" id="PF02142">
    <property type="entry name" value="MGS"/>
    <property type="match status" value="1"/>
</dbReference>
<evidence type="ECO:0000256" key="7">
    <source>
        <dbReference type="ARBA" id="ARBA00023268"/>
    </source>
</evidence>
<keyword evidence="4" id="KW-0808">Transferase</keyword>
<dbReference type="GO" id="GO:0005829">
    <property type="term" value="C:cytosol"/>
    <property type="evidence" value="ECO:0007669"/>
    <property type="project" value="TreeGrafter"/>
</dbReference>
<keyword evidence="5" id="KW-0658">Purine biosynthesis</keyword>
<dbReference type="GO" id="GO:0003937">
    <property type="term" value="F:IMP cyclohydrolase activity"/>
    <property type="evidence" value="ECO:0007669"/>
    <property type="project" value="UniProtKB-EC"/>
</dbReference>
<dbReference type="SMART" id="SM00798">
    <property type="entry name" value="AICARFT_IMPCHas"/>
    <property type="match status" value="1"/>
</dbReference>
<evidence type="ECO:0000259" key="10">
    <source>
        <dbReference type="PROSITE" id="PS51855"/>
    </source>
</evidence>
<name>A0A381VLM5_9ZZZZ</name>
<keyword evidence="7" id="KW-0511">Multifunctional enzyme</keyword>
<proteinExistence type="inferred from homology"/>
<dbReference type="InterPro" id="IPR036914">
    <property type="entry name" value="MGS-like_dom_sf"/>
</dbReference>
<dbReference type="FunFam" id="3.40.50.1380:FF:000001">
    <property type="entry name" value="Bifunctional purine biosynthesis protein PurH"/>
    <property type="match status" value="1"/>
</dbReference>
<evidence type="ECO:0000256" key="6">
    <source>
        <dbReference type="ARBA" id="ARBA00022801"/>
    </source>
</evidence>
<dbReference type="AlphaFoldDB" id="A0A381VLM5"/>
<dbReference type="GO" id="GO:0004643">
    <property type="term" value="F:phosphoribosylaminoimidazolecarboxamide formyltransferase activity"/>
    <property type="evidence" value="ECO:0007669"/>
    <property type="project" value="UniProtKB-EC"/>
</dbReference>
<keyword evidence="6" id="KW-0378">Hydrolase</keyword>
<dbReference type="InterPro" id="IPR011607">
    <property type="entry name" value="MGS-like_dom"/>
</dbReference>
<dbReference type="NCBIfam" id="TIGR00355">
    <property type="entry name" value="purH"/>
    <property type="match status" value="1"/>
</dbReference>
<gene>
    <name evidence="11" type="ORF">METZ01_LOCUS94046</name>
</gene>
<evidence type="ECO:0000256" key="8">
    <source>
        <dbReference type="ARBA" id="ARBA00050488"/>
    </source>
</evidence>